<evidence type="ECO:0000256" key="1">
    <source>
        <dbReference type="PROSITE-ProRule" id="PRU00047"/>
    </source>
</evidence>
<keyword evidence="1" id="KW-0862">Zinc</keyword>
<dbReference type="Proteomes" id="UP000265515">
    <property type="component" value="Unassembled WGS sequence"/>
</dbReference>
<feature type="region of interest" description="Disordered" evidence="2">
    <location>
        <begin position="188"/>
        <end position="318"/>
    </location>
</feature>
<dbReference type="InterPro" id="IPR001878">
    <property type="entry name" value="Znf_CCHC"/>
</dbReference>
<feature type="compositionally biased region" description="Basic and acidic residues" evidence="2">
    <location>
        <begin position="52"/>
        <end position="74"/>
    </location>
</feature>
<accession>A0A388K1Y1</accession>
<feature type="compositionally biased region" description="Basic and acidic residues" evidence="2">
    <location>
        <begin position="227"/>
        <end position="244"/>
    </location>
</feature>
<protein>
    <recommendedName>
        <fullName evidence="3">CCHC-type domain-containing protein</fullName>
    </recommendedName>
</protein>
<dbReference type="Gramene" id="GBG64046">
    <property type="protein sequence ID" value="GBG64046"/>
    <property type="gene ID" value="CBR_g40293"/>
</dbReference>
<keyword evidence="5" id="KW-1185">Reference proteome</keyword>
<dbReference type="Gene3D" id="4.10.60.10">
    <property type="entry name" value="Zinc finger, CCHC-type"/>
    <property type="match status" value="1"/>
</dbReference>
<dbReference type="Pfam" id="PF00098">
    <property type="entry name" value="zf-CCHC"/>
    <property type="match status" value="1"/>
</dbReference>
<name>A0A388K1Y1_CHABU</name>
<evidence type="ECO:0000259" key="3">
    <source>
        <dbReference type="PROSITE" id="PS50158"/>
    </source>
</evidence>
<dbReference type="SUPFAM" id="SSF57756">
    <property type="entry name" value="Retrovirus zinc finger-like domains"/>
    <property type="match status" value="1"/>
</dbReference>
<feature type="region of interest" description="Disordered" evidence="2">
    <location>
        <begin position="1"/>
        <end position="74"/>
    </location>
</feature>
<dbReference type="SMART" id="SM00343">
    <property type="entry name" value="ZnF_C2HC"/>
    <property type="match status" value="1"/>
</dbReference>
<dbReference type="AlphaFoldDB" id="A0A388K1Y1"/>
<feature type="compositionally biased region" description="Basic and acidic residues" evidence="2">
    <location>
        <begin position="1"/>
        <end position="15"/>
    </location>
</feature>
<keyword evidence="1" id="KW-0479">Metal-binding</keyword>
<feature type="domain" description="CCHC-type" evidence="3">
    <location>
        <begin position="21"/>
        <end position="36"/>
    </location>
</feature>
<feature type="region of interest" description="Disordered" evidence="2">
    <location>
        <begin position="102"/>
        <end position="126"/>
    </location>
</feature>
<gene>
    <name evidence="4" type="ORF">CBR_g40293</name>
</gene>
<dbReference type="EMBL" id="BFEA01000045">
    <property type="protein sequence ID" value="GBG64046.1"/>
    <property type="molecule type" value="Genomic_DNA"/>
</dbReference>
<evidence type="ECO:0000313" key="4">
    <source>
        <dbReference type="EMBL" id="GBG64046.1"/>
    </source>
</evidence>
<evidence type="ECO:0000313" key="5">
    <source>
        <dbReference type="Proteomes" id="UP000265515"/>
    </source>
</evidence>
<sequence length="398" mass="45728">MSSFERYNDDRDRRPYRSSLKCFNCNEPGHYANQCPHRDRRYSSSRPSTSSDSRRSRSPRKFEAQRNEFSPRKGVELRDQVAELTKGVATIKEHFDLVRAKKEEKARHKLEKERGKEEERLRKEEKEARLAQEEARREAKRLEKEAKAKQEAILKAEMKKDVTMHATMLMSEIKDDWIKQWKTSVLPSLAGDGGDVKGKKQVRYEAKEDSGTGYSSEGSETSVTQEISEKTERLITEKRKRVEDTSIADSPPMETPGKRTPRRECGEQSRRVTRARTKGARTPIPAKKRSPIKTPLPKLTKNRKQSPPSGRLTPASKSLTRLRFRDAVMKELKDCNADELQRYCKKEGILYAGKIDVIFDLVEHRAQVQFPSFVPASEVIRICNSIDEGAVSSTENLE</sequence>
<dbReference type="InterPro" id="IPR036875">
    <property type="entry name" value="Znf_CCHC_sf"/>
</dbReference>
<evidence type="ECO:0000256" key="2">
    <source>
        <dbReference type="SAM" id="MobiDB-lite"/>
    </source>
</evidence>
<feature type="compositionally biased region" description="Basic and acidic residues" evidence="2">
    <location>
        <begin position="194"/>
        <end position="210"/>
    </location>
</feature>
<dbReference type="GO" id="GO:0008270">
    <property type="term" value="F:zinc ion binding"/>
    <property type="evidence" value="ECO:0007669"/>
    <property type="project" value="UniProtKB-KW"/>
</dbReference>
<dbReference type="GO" id="GO:0003676">
    <property type="term" value="F:nucleic acid binding"/>
    <property type="evidence" value="ECO:0007669"/>
    <property type="project" value="InterPro"/>
</dbReference>
<comment type="caution">
    <text evidence="4">The sequence shown here is derived from an EMBL/GenBank/DDBJ whole genome shotgun (WGS) entry which is preliminary data.</text>
</comment>
<feature type="compositionally biased region" description="Low complexity" evidence="2">
    <location>
        <begin position="211"/>
        <end position="224"/>
    </location>
</feature>
<reference evidence="4 5" key="1">
    <citation type="journal article" date="2018" name="Cell">
        <title>The Chara Genome: Secondary Complexity and Implications for Plant Terrestrialization.</title>
        <authorList>
            <person name="Nishiyama T."/>
            <person name="Sakayama H."/>
            <person name="Vries J.D."/>
            <person name="Buschmann H."/>
            <person name="Saint-Marcoux D."/>
            <person name="Ullrich K.K."/>
            <person name="Haas F.B."/>
            <person name="Vanderstraeten L."/>
            <person name="Becker D."/>
            <person name="Lang D."/>
            <person name="Vosolsobe S."/>
            <person name="Rombauts S."/>
            <person name="Wilhelmsson P.K.I."/>
            <person name="Janitza P."/>
            <person name="Kern R."/>
            <person name="Heyl A."/>
            <person name="Rumpler F."/>
            <person name="Villalobos L.I.A.C."/>
            <person name="Clay J.M."/>
            <person name="Skokan R."/>
            <person name="Toyoda A."/>
            <person name="Suzuki Y."/>
            <person name="Kagoshima H."/>
            <person name="Schijlen E."/>
            <person name="Tajeshwar N."/>
            <person name="Catarino B."/>
            <person name="Hetherington A.J."/>
            <person name="Saltykova A."/>
            <person name="Bonnot C."/>
            <person name="Breuninger H."/>
            <person name="Symeonidi A."/>
            <person name="Radhakrishnan G.V."/>
            <person name="Van Nieuwerburgh F."/>
            <person name="Deforce D."/>
            <person name="Chang C."/>
            <person name="Karol K.G."/>
            <person name="Hedrich R."/>
            <person name="Ulvskov P."/>
            <person name="Glockner G."/>
            <person name="Delwiche C.F."/>
            <person name="Petrasek J."/>
            <person name="Van de Peer Y."/>
            <person name="Friml J."/>
            <person name="Beilby M."/>
            <person name="Dolan L."/>
            <person name="Kohara Y."/>
            <person name="Sugano S."/>
            <person name="Fujiyama A."/>
            <person name="Delaux P.-M."/>
            <person name="Quint M."/>
            <person name="TheiBen G."/>
            <person name="Hagemann M."/>
            <person name="Harholt J."/>
            <person name="Dunand C."/>
            <person name="Zachgo S."/>
            <person name="Langdale J."/>
            <person name="Maumus F."/>
            <person name="Straeten D.V.D."/>
            <person name="Gould S.B."/>
            <person name="Rensing S.A."/>
        </authorList>
    </citation>
    <scope>NUCLEOTIDE SEQUENCE [LARGE SCALE GENOMIC DNA]</scope>
    <source>
        <strain evidence="4 5">S276</strain>
    </source>
</reference>
<dbReference type="PROSITE" id="PS50158">
    <property type="entry name" value="ZF_CCHC"/>
    <property type="match status" value="1"/>
</dbReference>
<keyword evidence="1" id="KW-0863">Zinc-finger</keyword>
<organism evidence="4 5">
    <name type="scientific">Chara braunii</name>
    <name type="common">Braun's stonewort</name>
    <dbReference type="NCBI Taxonomy" id="69332"/>
    <lineage>
        <taxon>Eukaryota</taxon>
        <taxon>Viridiplantae</taxon>
        <taxon>Streptophyta</taxon>
        <taxon>Charophyceae</taxon>
        <taxon>Charales</taxon>
        <taxon>Characeae</taxon>
        <taxon>Chara</taxon>
    </lineage>
</organism>
<proteinExistence type="predicted"/>